<gene>
    <name evidence="11" type="ORF">MELIAE_LOCUS8307</name>
</gene>
<dbReference type="PANTHER" id="PTHR47154">
    <property type="entry name" value="G-PROTEIN COUPLED RECEPTOR MTH-RELATED"/>
    <property type="match status" value="1"/>
</dbReference>
<keyword evidence="4" id="KW-0732">Signal</keyword>
<dbReference type="SUPFAM" id="SSF63877">
    <property type="entry name" value="Methuselah ectodomain"/>
    <property type="match status" value="1"/>
</dbReference>
<dbReference type="GO" id="GO:0012505">
    <property type="term" value="C:endomembrane system"/>
    <property type="evidence" value="ECO:0007669"/>
    <property type="project" value="UniProtKB-SubCell"/>
</dbReference>
<dbReference type="CDD" id="cd15039">
    <property type="entry name" value="7tmB3_Methuselah-like"/>
    <property type="match status" value="1"/>
</dbReference>
<dbReference type="InterPro" id="IPR023311">
    <property type="entry name" value="Methusela_ecto_dom_2"/>
</dbReference>
<reference evidence="11" key="1">
    <citation type="submission" date="2021-12" db="EMBL/GenBank/DDBJ databases">
        <authorList>
            <person name="King R."/>
        </authorList>
    </citation>
    <scope>NUCLEOTIDE SEQUENCE</scope>
</reference>
<comment type="subcellular location">
    <subcellularLocation>
        <location evidence="1">Endomembrane system</location>
        <topology evidence="1">Multi-pass membrane protein</topology>
    </subcellularLocation>
</comment>
<dbReference type="Gene3D" id="2.170.180.11">
    <property type="entry name" value="Methuselah ectodomain, domain 2"/>
    <property type="match status" value="1"/>
</dbReference>
<evidence type="ECO:0000256" key="2">
    <source>
        <dbReference type="ARBA" id="ARBA00008979"/>
    </source>
</evidence>
<keyword evidence="12" id="KW-1185">Reference proteome</keyword>
<dbReference type="InterPro" id="IPR010596">
    <property type="entry name" value="Methuselah_N_dom"/>
</dbReference>
<sequence>MFLFFLLFNAYADASQLLPKCCQVDEEVHLNVTFQCRRDVGRRWQIFTNETQFFSRNVSGVCNDAFNDKFTYFGVKDGSKIEILNSTINTDFLSKCCPWNYAYNSVKHSCEESKQDGIFTGVFRVGLPHCSVIEDITHGHDNPPFQEINNFNIILNNTNKEISKNNYCRDKVSESLNVLRICLDDLDVCDKKRCIRKCCPDGQSFVNGKFCKNTYVRGIDLEFIGNIENPNGKSMSLRWVLTKNYFLGSHVLVHGYQGRPTILPRNDKNHKLFKNGTFLENYNNQTQLFLIHDGAYCIEHAVKKTKKLNIDNYALFLILPLEIKAKPIPLKIIINRYLLCISCSFLFLTIAFYTVSKEIEKLFGKTLISLCVALLVTFILLIYLGFHQAPPKKICLILGFILIYFGYCCFTWLNVMCFDIFWTFGSPKQFKGFQKQAQDKKRFFLYCLYGWGFSLLLFLITLLFYFVDVLPETVKIHIGETKCLIENPYGNFADIVFTVIPIFLMEIVNVVLFVKTIMYCLKVKNEINKMNDNNESSTSRKKKFNANKERFLLIIKLFIIMGTSFLFEVVSSFYNFGKNDVTKYIEIIWDILNSLQGVFIFIIFACKRKIIQKCKLRFYKDERRTSLSSGQTQTTSCGNNLKTT</sequence>
<evidence type="ECO:0000259" key="10">
    <source>
        <dbReference type="Pfam" id="PF06652"/>
    </source>
</evidence>
<dbReference type="PANTHER" id="PTHR47154:SF2">
    <property type="entry name" value="G-PROTEIN COUPLED RECEPTOR MTH-RELATED"/>
    <property type="match status" value="1"/>
</dbReference>
<dbReference type="Gene3D" id="1.20.1070.10">
    <property type="entry name" value="Rhodopsin 7-helix transmembrane proteins"/>
    <property type="match status" value="1"/>
</dbReference>
<dbReference type="Proteomes" id="UP001154078">
    <property type="component" value="Chromosome 5"/>
</dbReference>
<feature type="transmembrane region" description="Helical" evidence="9">
    <location>
        <begin position="367"/>
        <end position="386"/>
    </location>
</feature>
<protein>
    <recommendedName>
        <fullName evidence="10">Methuselah N-terminal domain-containing protein</fullName>
    </recommendedName>
</protein>
<dbReference type="InterPro" id="IPR051384">
    <property type="entry name" value="Mth_GPCR"/>
</dbReference>
<dbReference type="EMBL" id="OV121136">
    <property type="protein sequence ID" value="CAH0557627.1"/>
    <property type="molecule type" value="Genomic_DNA"/>
</dbReference>
<evidence type="ECO:0000256" key="4">
    <source>
        <dbReference type="ARBA" id="ARBA00022729"/>
    </source>
</evidence>
<keyword evidence="3 9" id="KW-0812">Transmembrane</keyword>
<evidence type="ECO:0000256" key="6">
    <source>
        <dbReference type="ARBA" id="ARBA00023040"/>
    </source>
</evidence>
<dbReference type="GO" id="GO:0008528">
    <property type="term" value="F:G protein-coupled peptide receptor activity"/>
    <property type="evidence" value="ECO:0007669"/>
    <property type="project" value="TreeGrafter"/>
</dbReference>
<name>A0A9P0B8N1_BRAAE</name>
<accession>A0A9P0B8N1</accession>
<keyword evidence="9" id="KW-0472">Membrane</keyword>
<dbReference type="AlphaFoldDB" id="A0A9P0B8N1"/>
<evidence type="ECO:0000256" key="8">
    <source>
        <dbReference type="ARBA" id="ARBA00023224"/>
    </source>
</evidence>
<evidence type="ECO:0000256" key="1">
    <source>
        <dbReference type="ARBA" id="ARBA00004127"/>
    </source>
</evidence>
<organism evidence="11 12">
    <name type="scientific">Brassicogethes aeneus</name>
    <name type="common">Rape pollen beetle</name>
    <name type="synonym">Meligethes aeneus</name>
    <dbReference type="NCBI Taxonomy" id="1431903"/>
    <lineage>
        <taxon>Eukaryota</taxon>
        <taxon>Metazoa</taxon>
        <taxon>Ecdysozoa</taxon>
        <taxon>Arthropoda</taxon>
        <taxon>Hexapoda</taxon>
        <taxon>Insecta</taxon>
        <taxon>Pterygota</taxon>
        <taxon>Neoptera</taxon>
        <taxon>Endopterygota</taxon>
        <taxon>Coleoptera</taxon>
        <taxon>Polyphaga</taxon>
        <taxon>Cucujiformia</taxon>
        <taxon>Nitidulidae</taxon>
        <taxon>Meligethinae</taxon>
        <taxon>Brassicogethes</taxon>
    </lineage>
</organism>
<proteinExistence type="inferred from homology"/>
<evidence type="ECO:0000256" key="5">
    <source>
        <dbReference type="ARBA" id="ARBA00022989"/>
    </source>
</evidence>
<dbReference type="Pfam" id="PF06652">
    <property type="entry name" value="Methuselah_N"/>
    <property type="match status" value="1"/>
</dbReference>
<evidence type="ECO:0000256" key="3">
    <source>
        <dbReference type="ARBA" id="ARBA00022692"/>
    </source>
</evidence>
<dbReference type="GO" id="GO:0005886">
    <property type="term" value="C:plasma membrane"/>
    <property type="evidence" value="ECO:0007669"/>
    <property type="project" value="TreeGrafter"/>
</dbReference>
<dbReference type="InterPro" id="IPR036272">
    <property type="entry name" value="Methuselah_N_sf"/>
</dbReference>
<feature type="transmembrane region" description="Helical" evidence="9">
    <location>
        <begin position="336"/>
        <end position="355"/>
    </location>
</feature>
<dbReference type="SUPFAM" id="SSF81321">
    <property type="entry name" value="Family A G protein-coupled receptor-like"/>
    <property type="match status" value="1"/>
</dbReference>
<feature type="transmembrane region" description="Helical" evidence="9">
    <location>
        <begin position="443"/>
        <end position="467"/>
    </location>
</feature>
<dbReference type="OrthoDB" id="6134459at2759"/>
<evidence type="ECO:0000256" key="7">
    <source>
        <dbReference type="ARBA" id="ARBA00023170"/>
    </source>
</evidence>
<feature type="transmembrane region" description="Helical" evidence="9">
    <location>
        <begin position="495"/>
        <end position="521"/>
    </location>
</feature>
<feature type="domain" description="Methuselah N-terminal" evidence="10">
    <location>
        <begin position="188"/>
        <end position="312"/>
    </location>
</feature>
<evidence type="ECO:0000313" key="12">
    <source>
        <dbReference type="Proteomes" id="UP001154078"/>
    </source>
</evidence>
<keyword evidence="8" id="KW-0807">Transducer</keyword>
<evidence type="ECO:0000256" key="9">
    <source>
        <dbReference type="SAM" id="Phobius"/>
    </source>
</evidence>
<feature type="transmembrane region" description="Helical" evidence="9">
    <location>
        <begin position="550"/>
        <end position="567"/>
    </location>
</feature>
<feature type="transmembrane region" description="Helical" evidence="9">
    <location>
        <begin position="398"/>
        <end position="422"/>
    </location>
</feature>
<keyword evidence="5 9" id="KW-1133">Transmembrane helix</keyword>
<evidence type="ECO:0000313" key="11">
    <source>
        <dbReference type="EMBL" id="CAH0557627.1"/>
    </source>
</evidence>
<keyword evidence="6" id="KW-0297">G-protein coupled receptor</keyword>
<comment type="similarity">
    <text evidence="2">Belongs to the G-protein coupled receptor 2 family. Mth subfamily.</text>
</comment>
<keyword evidence="7" id="KW-0675">Receptor</keyword>
<feature type="transmembrane region" description="Helical" evidence="9">
    <location>
        <begin position="587"/>
        <end position="606"/>
    </location>
</feature>